<evidence type="ECO:0000313" key="2">
    <source>
        <dbReference type="EMBL" id="MBO3115229.1"/>
    </source>
</evidence>
<evidence type="ECO:0000313" key="3">
    <source>
        <dbReference type="Proteomes" id="UP000676776"/>
    </source>
</evidence>
<feature type="signal peptide" evidence="1">
    <location>
        <begin position="1"/>
        <end position="19"/>
    </location>
</feature>
<dbReference type="RefSeq" id="WP_208152004.1">
    <property type="nucleotide sequence ID" value="NZ_JAGEVF010000001.1"/>
</dbReference>
<proteinExistence type="predicted"/>
<organism evidence="2 3">
    <name type="scientific">Winogradskyella pelagia</name>
    <dbReference type="NCBI Taxonomy" id="2819984"/>
    <lineage>
        <taxon>Bacteria</taxon>
        <taxon>Pseudomonadati</taxon>
        <taxon>Bacteroidota</taxon>
        <taxon>Flavobacteriia</taxon>
        <taxon>Flavobacteriales</taxon>
        <taxon>Flavobacteriaceae</taxon>
        <taxon>Winogradskyella</taxon>
    </lineage>
</organism>
<sequence length="697" mass="78259">MRKHICLLLFTAFTFLAEAQEVEVVLNAGSTETDFKTALNNYAVKTITIKSKIKIKTPNLVVPSDKTLKFFNGALLEFDKSNNGSLIFSNATLEAGRHKIFDFSSFNDDSDYNEKISRISGLLNNDMVYPEWFGASAIETLLSDVEDDDAYAIQMAINCSNGEIKLSEGIYRIEHTLRKERADNSTNFHGVKLIGKGMTSTEFRIMKAGINFLEVSGKNGSDGHKPIFGNILKGFGLNGQHKLKSEGANNGFVFYACKNNDIEDVEIRFFKNAGILFDGNPNLNPDLTASFYTEVKYCFIRDNAVGIFSKINNISPIFTLQSSRVINNLRAGVVWNSSYFHSKMSAISFNGKAIERNPEADTTTYNPLGGFYNANQDNHDGFFEPYRSKGIIIETTELDGNYPSAVTLKSSVGAIIQNCAIQQTDQWIKNFKFSEKGLLHIGGDETIHYVSKGRNQSTKEFAINTSVNNNSISFFRTKGESKIEPNASVIRLSKWGVYSKINNNCFFDNSGNYKLLGDEYFYIREINRANETIYNNEGSYLKLSGLECISEYKIHEANDLHLNKSVNGIHKNFVLKFDLNRENNSRTVRVPNLTAENRMKINTGTLVLSSNDPGQVGCILFYRAVNNPKAIVVFKSDRVHVFTAKASISEKTLNSLYKSDKFNVVVMDNGEIKIKNNYNNNLYVTATFLEKLGMFEQ</sequence>
<keyword evidence="3" id="KW-1185">Reference proteome</keyword>
<keyword evidence="1" id="KW-0732">Signal</keyword>
<dbReference type="Proteomes" id="UP000676776">
    <property type="component" value="Unassembled WGS sequence"/>
</dbReference>
<feature type="chain" id="PRO_5047526440" evidence="1">
    <location>
        <begin position="20"/>
        <end position="697"/>
    </location>
</feature>
<evidence type="ECO:0000256" key="1">
    <source>
        <dbReference type="SAM" id="SignalP"/>
    </source>
</evidence>
<reference evidence="2 3" key="1">
    <citation type="submission" date="2021-03" db="EMBL/GenBank/DDBJ databases">
        <title>Winogradskyella sp. nov., isolated from costal sediment.</title>
        <authorList>
            <person name="Gao C."/>
        </authorList>
    </citation>
    <scope>NUCLEOTIDE SEQUENCE [LARGE SCALE GENOMIC DNA]</scope>
    <source>
        <strain evidence="2 3">DF17</strain>
    </source>
</reference>
<accession>A0ABS3SXN5</accession>
<gene>
    <name evidence="2" type="ORF">J4050_00625</name>
</gene>
<name>A0ABS3SXN5_9FLAO</name>
<dbReference type="SUPFAM" id="SSF51126">
    <property type="entry name" value="Pectin lyase-like"/>
    <property type="match status" value="1"/>
</dbReference>
<protein>
    <submittedName>
        <fullName evidence="2">Uncharacterized protein</fullName>
    </submittedName>
</protein>
<comment type="caution">
    <text evidence="2">The sequence shown here is derived from an EMBL/GenBank/DDBJ whole genome shotgun (WGS) entry which is preliminary data.</text>
</comment>
<dbReference type="EMBL" id="JAGEVF010000001">
    <property type="protein sequence ID" value="MBO3115229.1"/>
    <property type="molecule type" value="Genomic_DNA"/>
</dbReference>
<dbReference type="InterPro" id="IPR011050">
    <property type="entry name" value="Pectin_lyase_fold/virulence"/>
</dbReference>